<dbReference type="InterPro" id="IPR009297">
    <property type="entry name" value="DUF952"/>
</dbReference>
<name>A0A2G5K8N6_9RHOB</name>
<reference evidence="1 2" key="1">
    <citation type="submission" date="2016-08" db="EMBL/GenBank/DDBJ databases">
        <title>Draft genome of Amylibacter sp. strain 4G11.</title>
        <authorList>
            <person name="Wong S.-K."/>
            <person name="Hamasaki K."/>
            <person name="Yoshizawa S."/>
        </authorList>
    </citation>
    <scope>NUCLEOTIDE SEQUENCE [LARGE SCALE GENOMIC DNA]</scope>
    <source>
        <strain evidence="1 2">4G11</strain>
    </source>
</reference>
<comment type="caution">
    <text evidence="1">The sequence shown here is derived from an EMBL/GenBank/DDBJ whole genome shotgun (WGS) entry which is preliminary data.</text>
</comment>
<dbReference type="PANTHER" id="PTHR34129">
    <property type="entry name" value="BLR1139 PROTEIN"/>
    <property type="match status" value="1"/>
</dbReference>
<dbReference type="AlphaFoldDB" id="A0A2G5K8N6"/>
<proteinExistence type="predicted"/>
<protein>
    <recommendedName>
        <fullName evidence="3">Dihydroorotate dehydrogenase</fullName>
    </recommendedName>
</protein>
<dbReference type="Pfam" id="PF06108">
    <property type="entry name" value="DUF952"/>
    <property type="match status" value="1"/>
</dbReference>
<organism evidence="1 2">
    <name type="scientific">Paramylibacter kogurei</name>
    <dbReference type="NCBI Taxonomy" id="1889778"/>
    <lineage>
        <taxon>Bacteria</taxon>
        <taxon>Pseudomonadati</taxon>
        <taxon>Pseudomonadota</taxon>
        <taxon>Alphaproteobacteria</taxon>
        <taxon>Rhodobacterales</taxon>
        <taxon>Paracoccaceae</taxon>
        <taxon>Paramylibacter</taxon>
    </lineage>
</organism>
<dbReference type="SUPFAM" id="SSF56399">
    <property type="entry name" value="ADP-ribosylation"/>
    <property type="match status" value="1"/>
</dbReference>
<sequence length="112" mass="12665">MLIYKILRTPEWADLQSNGTSKGAPIDITDGYIHFSTAKQASETAAKHFAGEEELLLLAFDSDQMGDKLKWETSRNDDLFPHLYAPLSLSDAVWVKPLRLTETGHVFPEEMR</sequence>
<dbReference type="Proteomes" id="UP000231516">
    <property type="component" value="Unassembled WGS sequence"/>
</dbReference>
<accession>A0A2G5K8N6</accession>
<evidence type="ECO:0000313" key="2">
    <source>
        <dbReference type="Proteomes" id="UP000231516"/>
    </source>
</evidence>
<evidence type="ECO:0008006" key="3">
    <source>
        <dbReference type="Google" id="ProtNLM"/>
    </source>
</evidence>
<dbReference type="RefSeq" id="WP_099591640.1">
    <property type="nucleotide sequence ID" value="NZ_MDGM01000007.1"/>
</dbReference>
<dbReference type="PANTHER" id="PTHR34129:SF1">
    <property type="entry name" value="DUF952 DOMAIN-CONTAINING PROTEIN"/>
    <property type="match status" value="1"/>
</dbReference>
<dbReference type="Gene3D" id="3.20.170.20">
    <property type="entry name" value="Protein of unknown function DUF952"/>
    <property type="match status" value="1"/>
</dbReference>
<dbReference type="EMBL" id="MDGM01000007">
    <property type="protein sequence ID" value="PIB25896.1"/>
    <property type="molecule type" value="Genomic_DNA"/>
</dbReference>
<evidence type="ECO:0000313" key="1">
    <source>
        <dbReference type="EMBL" id="PIB25896.1"/>
    </source>
</evidence>
<dbReference type="OrthoDB" id="9799937at2"/>
<gene>
    <name evidence="1" type="ORF">BFP76_12930</name>
</gene>
<keyword evidence="2" id="KW-1185">Reference proteome</keyword>